<protein>
    <submittedName>
        <fullName evidence="4">EAL domain-containing protein</fullName>
    </submittedName>
</protein>
<dbReference type="NCBIfam" id="TIGR00229">
    <property type="entry name" value="sensory_box"/>
    <property type="match status" value="1"/>
</dbReference>
<dbReference type="CDD" id="cd01949">
    <property type="entry name" value="GGDEF"/>
    <property type="match status" value="1"/>
</dbReference>
<dbReference type="EMBL" id="RZNX01000004">
    <property type="protein sequence ID" value="RUT30552.1"/>
    <property type="molecule type" value="Genomic_DNA"/>
</dbReference>
<dbReference type="SUPFAM" id="SSF55785">
    <property type="entry name" value="PYP-like sensor domain (PAS domain)"/>
    <property type="match status" value="1"/>
</dbReference>
<dbReference type="InterPro" id="IPR035919">
    <property type="entry name" value="EAL_sf"/>
</dbReference>
<dbReference type="PROSITE" id="PS50883">
    <property type="entry name" value="EAL"/>
    <property type="match status" value="1"/>
</dbReference>
<dbReference type="InterPro" id="IPR001633">
    <property type="entry name" value="EAL_dom"/>
</dbReference>
<feature type="domain" description="GGDEF" evidence="3">
    <location>
        <begin position="408"/>
        <end position="541"/>
    </location>
</feature>
<dbReference type="InterPro" id="IPR052155">
    <property type="entry name" value="Biofilm_reg_signaling"/>
</dbReference>
<keyword evidence="5" id="KW-1185">Reference proteome</keyword>
<feature type="transmembrane region" description="Helical" evidence="1">
    <location>
        <begin position="80"/>
        <end position="99"/>
    </location>
</feature>
<dbReference type="InterPro" id="IPR013656">
    <property type="entry name" value="PAS_4"/>
</dbReference>
<dbReference type="InterPro" id="IPR035965">
    <property type="entry name" value="PAS-like_dom_sf"/>
</dbReference>
<dbReference type="InterPro" id="IPR029787">
    <property type="entry name" value="Nucleotide_cyclase"/>
</dbReference>
<keyword evidence="1" id="KW-0472">Membrane</keyword>
<feature type="transmembrane region" description="Helical" evidence="1">
    <location>
        <begin position="178"/>
        <end position="203"/>
    </location>
</feature>
<feature type="transmembrane region" description="Helical" evidence="1">
    <location>
        <begin position="215"/>
        <end position="236"/>
    </location>
</feature>
<dbReference type="NCBIfam" id="TIGR00254">
    <property type="entry name" value="GGDEF"/>
    <property type="match status" value="1"/>
</dbReference>
<feature type="transmembrane region" description="Helical" evidence="1">
    <location>
        <begin position="12"/>
        <end position="31"/>
    </location>
</feature>
<evidence type="ECO:0000259" key="3">
    <source>
        <dbReference type="PROSITE" id="PS50887"/>
    </source>
</evidence>
<dbReference type="FunFam" id="3.20.20.450:FF:000001">
    <property type="entry name" value="Cyclic di-GMP phosphodiesterase yahA"/>
    <property type="match status" value="1"/>
</dbReference>
<name>A0A433X919_9BACL</name>
<dbReference type="SMART" id="SM00267">
    <property type="entry name" value="GGDEF"/>
    <property type="match status" value="1"/>
</dbReference>
<feature type="domain" description="EAL" evidence="2">
    <location>
        <begin position="550"/>
        <end position="804"/>
    </location>
</feature>
<comment type="caution">
    <text evidence="4">The sequence shown here is derived from an EMBL/GenBank/DDBJ whole genome shotgun (WGS) entry which is preliminary data.</text>
</comment>
<dbReference type="Pfam" id="PF08448">
    <property type="entry name" value="PAS_4"/>
    <property type="match status" value="1"/>
</dbReference>
<keyword evidence="1" id="KW-0812">Transmembrane</keyword>
<dbReference type="InterPro" id="IPR000160">
    <property type="entry name" value="GGDEF_dom"/>
</dbReference>
<dbReference type="InterPro" id="IPR043128">
    <property type="entry name" value="Rev_trsase/Diguanyl_cyclase"/>
</dbReference>
<dbReference type="SUPFAM" id="SSF55073">
    <property type="entry name" value="Nucleotide cyclase"/>
    <property type="match status" value="1"/>
</dbReference>
<dbReference type="SMART" id="SM00091">
    <property type="entry name" value="PAS"/>
    <property type="match status" value="1"/>
</dbReference>
<dbReference type="Gene3D" id="3.30.450.20">
    <property type="entry name" value="PAS domain"/>
    <property type="match status" value="1"/>
</dbReference>
<dbReference type="InterPro" id="IPR000014">
    <property type="entry name" value="PAS"/>
</dbReference>
<evidence type="ECO:0000256" key="1">
    <source>
        <dbReference type="SAM" id="Phobius"/>
    </source>
</evidence>
<proteinExistence type="predicted"/>
<dbReference type="Gene3D" id="3.20.20.450">
    <property type="entry name" value="EAL domain"/>
    <property type="match status" value="1"/>
</dbReference>
<evidence type="ECO:0000259" key="2">
    <source>
        <dbReference type="PROSITE" id="PS50883"/>
    </source>
</evidence>
<dbReference type="OrthoDB" id="9759607at2"/>
<dbReference type="SUPFAM" id="SSF141868">
    <property type="entry name" value="EAL domain-like"/>
    <property type="match status" value="1"/>
</dbReference>
<keyword evidence="1" id="KW-1133">Transmembrane helix</keyword>
<sequence>MPTLLEPLQLNLFDLSVAFLASLAGAALLTYRSAPSLTSIRSKKDRRLQQFGLLSGSIGFSLSHILVLSSTNVPFVRTYYFLHVLFTILGCYAAAKFGLRYAGQPRSGFRQYFRTSLIITFIILSFDYANILLLFGTHLAWRLELVLLSIAIVLILCFAVIKLLAVSNRNREHSLHTWTRLPGVVLAGAALFGTPLLCILSVIPSNDIGTKPVFLVPYVFMLFITSALYMIPDAFLEDRQRRQNQRIIETEQHYMSLYEYNPDSVLAFDPSGRITGMNRQAELLEQRLGLQLSGIRFYDLLQEEQKQPASQHFNHVLSGKSSSIELQVKAADSSILHLWLTSLPIMIDHRLVGAYSIIKDMTSHKKDQELIRHLAYHDELTGLANRRSFKHLLTTKTAKIAMDTHKSVPFSVLFIDLDRFKRINDLFGHDFGDRVIKQAAQKLQHCLPASCTIARIGGDEFTVLIPDVKDRAALEILAGCVVHEFAQPFEVGNHSVKLSASVGIATFPEDGLDADALMKHSDAAMYNAKENGSSQYQFYDAERDQTSIEQIILENDLELAIQADQMRLVYQPKVDIRTGEVIGLEALVRWQHPLLGVISPGQFIPVAEKSGLIVGLEKWVLRTACTQVKKWLTEGRQVRPVAVNISQIHLMKPDIFDSIMELLTELALDPELLELEITESAMMHNEEHVIRILNDLRKAGISVSMDDFGTGYSSLSYLHSLPIGCLKIDRSFVSNITSDSDSRAIAEMIISMARQIGLAIVAEGVETEAQVALLKELQCYNAQGFYYSKPLTPDEVSVHLPVIFEDEVS</sequence>
<dbReference type="PROSITE" id="PS50887">
    <property type="entry name" value="GGDEF"/>
    <property type="match status" value="1"/>
</dbReference>
<dbReference type="Pfam" id="PF00563">
    <property type="entry name" value="EAL"/>
    <property type="match status" value="1"/>
</dbReference>
<dbReference type="SMART" id="SM00052">
    <property type="entry name" value="EAL"/>
    <property type="match status" value="1"/>
</dbReference>
<dbReference type="Pfam" id="PF00990">
    <property type="entry name" value="GGDEF"/>
    <property type="match status" value="1"/>
</dbReference>
<evidence type="ECO:0000313" key="5">
    <source>
        <dbReference type="Proteomes" id="UP000272464"/>
    </source>
</evidence>
<gene>
    <name evidence="4" type="ORF">EJP77_12035</name>
</gene>
<accession>A0A433X919</accession>
<dbReference type="AlphaFoldDB" id="A0A433X919"/>
<feature type="transmembrane region" description="Helical" evidence="1">
    <location>
        <begin position="111"/>
        <end position="133"/>
    </location>
</feature>
<dbReference type="Proteomes" id="UP000272464">
    <property type="component" value="Unassembled WGS sequence"/>
</dbReference>
<evidence type="ECO:0000313" key="4">
    <source>
        <dbReference type="EMBL" id="RUT30552.1"/>
    </source>
</evidence>
<reference evidence="4 5" key="1">
    <citation type="submission" date="2018-12" db="EMBL/GenBank/DDBJ databases">
        <authorList>
            <person name="Sun L."/>
            <person name="Chen Z."/>
        </authorList>
    </citation>
    <scope>NUCLEOTIDE SEQUENCE [LARGE SCALE GENOMIC DNA]</scope>
    <source>
        <strain evidence="4 5">3-5-3</strain>
    </source>
</reference>
<dbReference type="PANTHER" id="PTHR44757:SF2">
    <property type="entry name" value="BIOFILM ARCHITECTURE MAINTENANCE PROTEIN MBAA"/>
    <property type="match status" value="1"/>
</dbReference>
<organism evidence="4 5">
    <name type="scientific">Paenibacillus zeisoli</name>
    <dbReference type="NCBI Taxonomy" id="2496267"/>
    <lineage>
        <taxon>Bacteria</taxon>
        <taxon>Bacillati</taxon>
        <taxon>Bacillota</taxon>
        <taxon>Bacilli</taxon>
        <taxon>Bacillales</taxon>
        <taxon>Paenibacillaceae</taxon>
        <taxon>Paenibacillus</taxon>
    </lineage>
</organism>
<dbReference type="RefSeq" id="WP_127199484.1">
    <property type="nucleotide sequence ID" value="NZ_RZNX01000004.1"/>
</dbReference>
<dbReference type="PANTHER" id="PTHR44757">
    <property type="entry name" value="DIGUANYLATE CYCLASE DGCP"/>
    <property type="match status" value="1"/>
</dbReference>
<feature type="transmembrane region" description="Helical" evidence="1">
    <location>
        <begin position="51"/>
        <end position="68"/>
    </location>
</feature>
<dbReference type="Gene3D" id="3.30.70.270">
    <property type="match status" value="1"/>
</dbReference>
<feature type="transmembrane region" description="Helical" evidence="1">
    <location>
        <begin position="145"/>
        <end position="166"/>
    </location>
</feature>
<dbReference type="CDD" id="cd01948">
    <property type="entry name" value="EAL"/>
    <property type="match status" value="1"/>
</dbReference>